<dbReference type="Proteomes" id="UP001189429">
    <property type="component" value="Unassembled WGS sequence"/>
</dbReference>
<dbReference type="PROSITE" id="PS51184">
    <property type="entry name" value="JMJC"/>
    <property type="match status" value="1"/>
</dbReference>
<keyword evidence="6" id="KW-0539">Nucleus</keyword>
<comment type="cofactor">
    <cofactor evidence="1">
        <name>Fe(2+)</name>
        <dbReference type="ChEBI" id="CHEBI:29033"/>
    </cofactor>
</comment>
<evidence type="ECO:0000256" key="3">
    <source>
        <dbReference type="ARBA" id="ARBA00022723"/>
    </source>
</evidence>
<gene>
    <name evidence="8" type="ORF">PCOR1329_LOCUS42227</name>
</gene>
<feature type="domain" description="JmjC" evidence="7">
    <location>
        <begin position="13"/>
        <end position="186"/>
    </location>
</feature>
<proteinExistence type="predicted"/>
<reference evidence="8" key="1">
    <citation type="submission" date="2023-10" db="EMBL/GenBank/DDBJ databases">
        <authorList>
            <person name="Chen Y."/>
            <person name="Shah S."/>
            <person name="Dougan E. K."/>
            <person name="Thang M."/>
            <person name="Chan C."/>
        </authorList>
    </citation>
    <scope>NUCLEOTIDE SEQUENCE [LARGE SCALE GENOMIC DNA]</scope>
</reference>
<dbReference type="SUPFAM" id="SSF51197">
    <property type="entry name" value="Clavaminate synthase-like"/>
    <property type="match status" value="1"/>
</dbReference>
<dbReference type="Pfam" id="PF13621">
    <property type="entry name" value="Cupin_8"/>
    <property type="match status" value="1"/>
</dbReference>
<sequence>VWQLWEYLRGRAPPLGPLRFLDQRWPWRAYGWRPPLGGDAEALRRWQAGAPAAALAAAGGLRDAGAGPCLDVEPPGAVTRLHRAEDGAHELVAVLSGEKEWLLYPPEDSDRLLPGWGLCDPWQSPVNPAAEQPPLGAAPRAALLGAGDVLVVPRGWWWWARTRAAGVTLRQSVVDDGCAREVAQARRAREDERRAAAEEGPALLQQVRGAVGERGGNVAWLRCGSGPAAARGQYVALHFATYAEGAELVECSRGGPHPCVVEAQ</sequence>
<keyword evidence="5" id="KW-0408">Iron</keyword>
<keyword evidence="4" id="KW-0560">Oxidoreductase</keyword>
<accession>A0ABN9TTK4</accession>
<evidence type="ECO:0000256" key="6">
    <source>
        <dbReference type="ARBA" id="ARBA00023242"/>
    </source>
</evidence>
<comment type="subcellular location">
    <subcellularLocation>
        <location evidence="2">Nucleus</location>
    </subcellularLocation>
</comment>
<dbReference type="InterPro" id="IPR003347">
    <property type="entry name" value="JmjC_dom"/>
</dbReference>
<dbReference type="EMBL" id="CAUYUJ010015072">
    <property type="protein sequence ID" value="CAK0849565.1"/>
    <property type="molecule type" value="Genomic_DNA"/>
</dbReference>
<feature type="non-terminal residue" evidence="8">
    <location>
        <position position="264"/>
    </location>
</feature>
<evidence type="ECO:0000256" key="2">
    <source>
        <dbReference type="ARBA" id="ARBA00004123"/>
    </source>
</evidence>
<evidence type="ECO:0000313" key="9">
    <source>
        <dbReference type="Proteomes" id="UP001189429"/>
    </source>
</evidence>
<keyword evidence="3" id="KW-0479">Metal-binding</keyword>
<evidence type="ECO:0000259" key="7">
    <source>
        <dbReference type="PROSITE" id="PS51184"/>
    </source>
</evidence>
<feature type="non-terminal residue" evidence="8">
    <location>
        <position position="1"/>
    </location>
</feature>
<dbReference type="PANTHER" id="PTHR12461">
    <property type="entry name" value="HYPOXIA-INDUCIBLE FACTOR 1 ALPHA INHIBITOR-RELATED"/>
    <property type="match status" value="1"/>
</dbReference>
<organism evidence="8 9">
    <name type="scientific">Prorocentrum cordatum</name>
    <dbReference type="NCBI Taxonomy" id="2364126"/>
    <lineage>
        <taxon>Eukaryota</taxon>
        <taxon>Sar</taxon>
        <taxon>Alveolata</taxon>
        <taxon>Dinophyceae</taxon>
        <taxon>Prorocentrales</taxon>
        <taxon>Prorocentraceae</taxon>
        <taxon>Prorocentrum</taxon>
    </lineage>
</organism>
<evidence type="ECO:0000313" key="8">
    <source>
        <dbReference type="EMBL" id="CAK0849565.1"/>
    </source>
</evidence>
<protein>
    <recommendedName>
        <fullName evidence="7">JmjC domain-containing protein</fullName>
    </recommendedName>
</protein>
<keyword evidence="9" id="KW-1185">Reference proteome</keyword>
<evidence type="ECO:0000256" key="4">
    <source>
        <dbReference type="ARBA" id="ARBA00023002"/>
    </source>
</evidence>
<dbReference type="PANTHER" id="PTHR12461:SF106">
    <property type="entry name" value="BIFUNCTIONAL PEPTIDASE AND ARGINYL-HYDROXYLASE JMJD5"/>
    <property type="match status" value="1"/>
</dbReference>
<evidence type="ECO:0000256" key="1">
    <source>
        <dbReference type="ARBA" id="ARBA00001954"/>
    </source>
</evidence>
<dbReference type="Gene3D" id="2.60.120.650">
    <property type="entry name" value="Cupin"/>
    <property type="match status" value="1"/>
</dbReference>
<comment type="caution">
    <text evidence="8">The sequence shown here is derived from an EMBL/GenBank/DDBJ whole genome shotgun (WGS) entry which is preliminary data.</text>
</comment>
<name>A0ABN9TTK4_9DINO</name>
<evidence type="ECO:0000256" key="5">
    <source>
        <dbReference type="ARBA" id="ARBA00023004"/>
    </source>
</evidence>
<dbReference type="InterPro" id="IPR041667">
    <property type="entry name" value="Cupin_8"/>
</dbReference>